<protein>
    <submittedName>
        <fullName evidence="1">Uncharacterized protein</fullName>
    </submittedName>
</protein>
<accession>A0ABS3B3J1</accession>
<proteinExistence type="predicted"/>
<organism evidence="1 2">
    <name type="scientific">Xanthomonas bonasiae</name>
    <dbReference type="NCBI Taxonomy" id="2810351"/>
    <lineage>
        <taxon>Bacteria</taxon>
        <taxon>Pseudomonadati</taxon>
        <taxon>Pseudomonadota</taxon>
        <taxon>Gammaproteobacteria</taxon>
        <taxon>Lysobacterales</taxon>
        <taxon>Lysobacteraceae</taxon>
        <taxon>Xanthomonas</taxon>
    </lineage>
</organism>
<dbReference type="Proteomes" id="UP000695802">
    <property type="component" value="Unassembled WGS sequence"/>
</dbReference>
<sequence>MQLGLLAFTAVSSIPYMAPYATAIGTSCLSEDKSDCDRQWENAFKRCCELIYEQMLQRAGRKKKEASRALLADTWISIDVLLD</sequence>
<gene>
    <name evidence="1" type="ORF">JR064_08210</name>
</gene>
<comment type="caution">
    <text evidence="1">The sequence shown here is derived from an EMBL/GenBank/DDBJ whole genome shotgun (WGS) entry which is preliminary data.</text>
</comment>
<dbReference type="RefSeq" id="WP_206229400.1">
    <property type="nucleotide sequence ID" value="NZ_JAFIWB010000006.1"/>
</dbReference>
<dbReference type="EMBL" id="JAFIWB010000006">
    <property type="protein sequence ID" value="MBN6102145.1"/>
    <property type="molecule type" value="Genomic_DNA"/>
</dbReference>
<name>A0ABS3B3J1_9XANT</name>
<keyword evidence="2" id="KW-1185">Reference proteome</keyword>
<evidence type="ECO:0000313" key="1">
    <source>
        <dbReference type="EMBL" id="MBN6102145.1"/>
    </source>
</evidence>
<evidence type="ECO:0000313" key="2">
    <source>
        <dbReference type="Proteomes" id="UP000695802"/>
    </source>
</evidence>
<reference evidence="1 2" key="1">
    <citation type="submission" date="2021-02" db="EMBL/GenBank/DDBJ databases">
        <title>Taxonomically Unique Crown Gall-Associated Xanthomonas Stains Have Deficiency in Virulence Repertories.</title>
        <authorList>
            <person name="Mafakheri H."/>
            <person name="Taghavi S.M."/>
            <person name="Dimkic I."/>
            <person name="Nemanja K."/>
            <person name="Osdaghi E."/>
        </authorList>
    </citation>
    <scope>NUCLEOTIDE SEQUENCE [LARGE SCALE GENOMIC DNA]</scope>
    <source>
        <strain evidence="1 2">FX4</strain>
    </source>
</reference>